<proteinExistence type="predicted"/>
<feature type="region of interest" description="Disordered" evidence="1">
    <location>
        <begin position="1"/>
        <end position="22"/>
    </location>
</feature>
<gene>
    <name evidence="2" type="ORF">HXX76_001126</name>
</gene>
<keyword evidence="3" id="KW-1185">Reference proteome</keyword>
<evidence type="ECO:0008006" key="4">
    <source>
        <dbReference type="Google" id="ProtNLM"/>
    </source>
</evidence>
<dbReference type="Pfam" id="PF14249">
    <property type="entry name" value="Tocopherol_cycl"/>
    <property type="match status" value="1"/>
</dbReference>
<evidence type="ECO:0000313" key="3">
    <source>
        <dbReference type="Proteomes" id="UP000650467"/>
    </source>
</evidence>
<reference evidence="2" key="1">
    <citation type="journal article" date="2020" name="bioRxiv">
        <title>Comparative genomics of Chlamydomonas.</title>
        <authorList>
            <person name="Craig R.J."/>
            <person name="Hasan A.R."/>
            <person name="Ness R.W."/>
            <person name="Keightley P.D."/>
        </authorList>
    </citation>
    <scope>NUCLEOTIDE SEQUENCE</scope>
    <source>
        <strain evidence="2">SAG 7.73</strain>
    </source>
</reference>
<dbReference type="AlphaFoldDB" id="A0A835WBI9"/>
<dbReference type="OrthoDB" id="38968at2759"/>
<feature type="region of interest" description="Disordered" evidence="1">
    <location>
        <begin position="120"/>
        <end position="159"/>
    </location>
</feature>
<sequence>MGLLLKGHPRASALSRRRNGLDGRRQLAPVRASVTTPHSGYHFDGTPRRFFEGWYWKVQLPESGQSFALIYSIEDPLGNTPQAGVGLQVMGPDDGYICQFTPDVTGFWAERNRLALGATFKPASPAGNPYGSSSGSGSSSSSSSGWSSGNGSSRSGGPRRMLPADSFFAAVEQGFQASDTSQQGRMIALEGGAAGPPLSTVPNASWSLNIKPKAGWGATSGPTQKATAGWLSVLPIFEPHWQVMMAHGEASGWLQWGGQRYEFTDAPAYAEKNWGGGFPSKWHWIQCNSFDGQPGLSVTAVGARRALLLGLQGVEEDVGLIGVHLPGGEFVELVPWNSELEWDVDPWGRWWLRAVNDRYEALVEATCAPEAGAVLRAPTTSMGLAPFCKDTFFGRCRLRLWRRAGGTKQGQPLVDATSSTAALEVGGGPWWSAWRARAEMKEPFRSLVTLPLDVAGLGQLVPEQLRPPGL</sequence>
<evidence type="ECO:0000256" key="1">
    <source>
        <dbReference type="SAM" id="MobiDB-lite"/>
    </source>
</evidence>
<feature type="compositionally biased region" description="Low complexity" evidence="1">
    <location>
        <begin position="131"/>
        <end position="156"/>
    </location>
</feature>
<name>A0A835WBI9_CHLIN</name>
<dbReference type="SUPFAM" id="SSF159245">
    <property type="entry name" value="AttH-like"/>
    <property type="match status" value="1"/>
</dbReference>
<dbReference type="Proteomes" id="UP000650467">
    <property type="component" value="Unassembled WGS sequence"/>
</dbReference>
<dbReference type="EMBL" id="JAEHOC010000002">
    <property type="protein sequence ID" value="KAG2444370.1"/>
    <property type="molecule type" value="Genomic_DNA"/>
</dbReference>
<protein>
    <recommendedName>
        <fullName evidence="4">Tocopherol cyclase</fullName>
    </recommendedName>
</protein>
<organism evidence="2 3">
    <name type="scientific">Chlamydomonas incerta</name>
    <dbReference type="NCBI Taxonomy" id="51695"/>
    <lineage>
        <taxon>Eukaryota</taxon>
        <taxon>Viridiplantae</taxon>
        <taxon>Chlorophyta</taxon>
        <taxon>core chlorophytes</taxon>
        <taxon>Chlorophyceae</taxon>
        <taxon>CS clade</taxon>
        <taxon>Chlamydomonadales</taxon>
        <taxon>Chlamydomonadaceae</taxon>
        <taxon>Chlamydomonas</taxon>
    </lineage>
</organism>
<dbReference type="PANTHER" id="PTHR35309">
    <property type="match status" value="1"/>
</dbReference>
<evidence type="ECO:0000313" key="2">
    <source>
        <dbReference type="EMBL" id="KAG2444370.1"/>
    </source>
</evidence>
<accession>A0A835WBI9</accession>
<dbReference type="PANTHER" id="PTHR35309:SF4">
    <property type="entry name" value="TOCOPHEROL CYCLASE"/>
    <property type="match status" value="1"/>
</dbReference>
<dbReference type="GO" id="GO:0009976">
    <property type="term" value="F:tocopherol cyclase activity"/>
    <property type="evidence" value="ECO:0007669"/>
    <property type="project" value="InterPro"/>
</dbReference>
<comment type="caution">
    <text evidence="2">The sequence shown here is derived from an EMBL/GenBank/DDBJ whole genome shotgun (WGS) entry which is preliminary data.</text>
</comment>
<dbReference type="InterPro" id="IPR025893">
    <property type="entry name" value="Tocopherol_cyclase"/>
</dbReference>